<proteinExistence type="predicted"/>
<sequence>MKGVVELDRREREKKERRARGEPSEDEDDQAAAEKELLAAETGAKEVIPAKPAQSAAPEEELASDEEYLEVEVTDDEDAEGDGPSKRQRMEDETMANKPLEFTEEDMAYQLQAMGQDYGLDPGEYGMDDDGEWEEGAEGLQLTEADSKALFRDLLDDFNINPYGTWEKIIEDGFIIQDDRYVALPNMKSRRETFDEWCNDKIRILKKQREKQEKQDPRIPYLAFLQSKANPKYYWPEFKRMHRKEPEMKDTKVNDKDREKYYREHTKRLQLPQSQLKSDLKELLESMPL</sequence>
<evidence type="ECO:0000313" key="2">
    <source>
        <dbReference type="Proteomes" id="UP001186974"/>
    </source>
</evidence>
<evidence type="ECO:0000313" key="1">
    <source>
        <dbReference type="EMBL" id="KAK3044211.1"/>
    </source>
</evidence>
<gene>
    <name evidence="1" type="ORF">LTS18_001881</name>
</gene>
<feature type="non-terminal residue" evidence="1">
    <location>
        <position position="289"/>
    </location>
</feature>
<name>A0ACC3CSZ6_9PEZI</name>
<dbReference type="EMBL" id="JAWDJW010012269">
    <property type="protein sequence ID" value="KAK3044211.1"/>
    <property type="molecule type" value="Genomic_DNA"/>
</dbReference>
<accession>A0ACC3CSZ6</accession>
<dbReference type="Proteomes" id="UP001186974">
    <property type="component" value="Unassembled WGS sequence"/>
</dbReference>
<keyword evidence="2" id="KW-1185">Reference proteome</keyword>
<reference evidence="1" key="1">
    <citation type="submission" date="2024-09" db="EMBL/GenBank/DDBJ databases">
        <title>Black Yeasts Isolated from many extreme environments.</title>
        <authorList>
            <person name="Coleine C."/>
            <person name="Stajich J.E."/>
            <person name="Selbmann L."/>
        </authorList>
    </citation>
    <scope>NUCLEOTIDE SEQUENCE</scope>
    <source>
        <strain evidence="1">CCFEE 5737</strain>
    </source>
</reference>
<protein>
    <submittedName>
        <fullName evidence="1">Uncharacterized protein</fullName>
    </submittedName>
</protein>
<comment type="caution">
    <text evidence="1">The sequence shown here is derived from an EMBL/GenBank/DDBJ whole genome shotgun (WGS) entry which is preliminary data.</text>
</comment>
<organism evidence="1 2">
    <name type="scientific">Coniosporium uncinatum</name>
    <dbReference type="NCBI Taxonomy" id="93489"/>
    <lineage>
        <taxon>Eukaryota</taxon>
        <taxon>Fungi</taxon>
        <taxon>Dikarya</taxon>
        <taxon>Ascomycota</taxon>
        <taxon>Pezizomycotina</taxon>
        <taxon>Dothideomycetes</taxon>
        <taxon>Dothideomycetes incertae sedis</taxon>
        <taxon>Coniosporium</taxon>
    </lineage>
</organism>